<feature type="compositionally biased region" description="Acidic residues" evidence="1">
    <location>
        <begin position="106"/>
        <end position="117"/>
    </location>
</feature>
<organism evidence="2 3">
    <name type="scientific">Romanomermis culicivorax</name>
    <name type="common">Nematode worm</name>
    <dbReference type="NCBI Taxonomy" id="13658"/>
    <lineage>
        <taxon>Eukaryota</taxon>
        <taxon>Metazoa</taxon>
        <taxon>Ecdysozoa</taxon>
        <taxon>Nematoda</taxon>
        <taxon>Enoplea</taxon>
        <taxon>Dorylaimia</taxon>
        <taxon>Mermithida</taxon>
        <taxon>Mermithoidea</taxon>
        <taxon>Mermithidae</taxon>
        <taxon>Romanomermis</taxon>
    </lineage>
</organism>
<reference evidence="3" key="1">
    <citation type="submission" date="2022-11" db="UniProtKB">
        <authorList>
            <consortium name="WormBaseParasite"/>
        </authorList>
    </citation>
    <scope>IDENTIFICATION</scope>
</reference>
<evidence type="ECO:0000313" key="3">
    <source>
        <dbReference type="WBParaSite" id="nRc.2.0.1.t48188-RA"/>
    </source>
</evidence>
<name>A0A915LCX3_ROMCU</name>
<evidence type="ECO:0000256" key="1">
    <source>
        <dbReference type="SAM" id="MobiDB-lite"/>
    </source>
</evidence>
<sequence>MDTEQDVDIEEQQPVGTVVVHRAALPHLPALVKRLPPAYILQNLDGKSTAKSMAEFSDGFFGLFFFFPYIQYEQYTTIDKIATKKATNRTIIGRQFDNRGDKNIEQNDDGELIDDNENLGTAI</sequence>
<dbReference type="WBParaSite" id="nRc.2.0.1.t48188-RA">
    <property type="protein sequence ID" value="nRc.2.0.1.t48188-RA"/>
    <property type="gene ID" value="nRc.2.0.1.g48188"/>
</dbReference>
<evidence type="ECO:0000313" key="2">
    <source>
        <dbReference type="Proteomes" id="UP000887565"/>
    </source>
</evidence>
<feature type="region of interest" description="Disordered" evidence="1">
    <location>
        <begin position="96"/>
        <end position="123"/>
    </location>
</feature>
<feature type="compositionally biased region" description="Basic and acidic residues" evidence="1">
    <location>
        <begin position="96"/>
        <end position="105"/>
    </location>
</feature>
<dbReference type="Proteomes" id="UP000887565">
    <property type="component" value="Unplaced"/>
</dbReference>
<dbReference type="AlphaFoldDB" id="A0A915LCX3"/>
<keyword evidence="2" id="KW-1185">Reference proteome</keyword>
<protein>
    <submittedName>
        <fullName evidence="3">Uncharacterized protein</fullName>
    </submittedName>
</protein>
<proteinExistence type="predicted"/>
<accession>A0A915LCX3</accession>